<evidence type="ECO:0000256" key="1">
    <source>
        <dbReference type="ARBA" id="ARBA00004576"/>
    </source>
</evidence>
<sequence>MLKERGEDDTVVDVEETWDGEEGYTKRTVLYAYYRSSINNQSTLSRIKFGDLYNGSFYPAYTTLEWSTSDGDDGRYIYRDGDSIVVQSAKDNSKTLKYFSFSVSPDNQYVLLAANKTKGWRYSFTANYYVFNISSKQTLPITTPIDTTHQVTIAQAKWSSAFVKDNDLYISVDLKEERRVTYDGSTVVFNGVPDWIYEEEVLANNFAFWWSPNSTQIAYLRLNESLVPEYRFPLYLNGLLATPYAKEVIMKYPKPGYPNPVVTFHIYDTSTPLVSQSAAIPFTNDFGDTDKIITEVCWAGNDNVLVRVMNRVQDIARVVLVDANNRSGVTVREENAETRDGGWFEITRSMVYLNNSGGITQDSYADVVVNNGYNHLAIFSPLNNATPRYLTSGNWEVVGGVKAIDYTLQLVYFMSTEKSSIERHLYSVSFDGLTKTALTNTDEAGYYEVSFSKGAKYYNIKYEGPEIPWQKVLKVDNSSFSVSLQDNNKLKSLIKTIDMPTIKYSTVESDGNIRPPGMDETGREKYPVLFHVYGGPTSQLVNKKFFFDWHLYVASKLKFVVVTVDTRGTGYLGRTFRVCVRKHLGEYESIDSINTAKLWAKLPYVDSSKIAIWGWSFGGFLTSKVIEADSGVFQAGMAVAPAAVTNMTGFSNAQFLLVHGTVDKFTLGSVHNYRLQFYTDNDHSIAKHNANRE</sequence>
<keyword evidence="7" id="KW-0720">Serine protease</keyword>
<keyword evidence="11" id="KW-0325">Glycoprotein</keyword>
<keyword evidence="10" id="KW-0472">Membrane</keyword>
<dbReference type="PANTHER" id="PTHR11731">
    <property type="entry name" value="PROTEASE FAMILY S9B,C DIPEPTIDYL-PEPTIDASE IV-RELATED"/>
    <property type="match status" value="1"/>
</dbReference>
<dbReference type="Gene3D" id="2.140.10.30">
    <property type="entry name" value="Dipeptidylpeptidase IV, N-terminal domain"/>
    <property type="match status" value="1"/>
</dbReference>
<dbReference type="GO" id="GO:0005774">
    <property type="term" value="C:vacuolar membrane"/>
    <property type="evidence" value="ECO:0007669"/>
    <property type="project" value="UniProtKB-SubCell"/>
</dbReference>
<feature type="non-terminal residue" evidence="14">
    <location>
        <position position="693"/>
    </location>
</feature>
<dbReference type="InterPro" id="IPR002469">
    <property type="entry name" value="Peptidase_S9B_N"/>
</dbReference>
<dbReference type="Proteomes" id="UP000789706">
    <property type="component" value="Unassembled WGS sequence"/>
</dbReference>
<comment type="subcellular location">
    <subcellularLocation>
        <location evidence="1">Vacuole membrane</location>
        <topology evidence="1">Single-pass type II membrane protein</topology>
    </subcellularLocation>
</comment>
<organism evidence="14 15">
    <name type="scientific">Diversispora eburnea</name>
    <dbReference type="NCBI Taxonomy" id="1213867"/>
    <lineage>
        <taxon>Eukaryota</taxon>
        <taxon>Fungi</taxon>
        <taxon>Fungi incertae sedis</taxon>
        <taxon>Mucoromycota</taxon>
        <taxon>Glomeromycotina</taxon>
        <taxon>Glomeromycetes</taxon>
        <taxon>Diversisporales</taxon>
        <taxon>Diversisporaceae</taxon>
        <taxon>Diversispora</taxon>
    </lineage>
</organism>
<keyword evidence="6" id="KW-0378">Hydrolase</keyword>
<dbReference type="EMBL" id="CAJVPK010001416">
    <property type="protein sequence ID" value="CAG8586027.1"/>
    <property type="molecule type" value="Genomic_DNA"/>
</dbReference>
<dbReference type="GO" id="GO:0008239">
    <property type="term" value="F:dipeptidyl-peptidase activity"/>
    <property type="evidence" value="ECO:0007669"/>
    <property type="project" value="TreeGrafter"/>
</dbReference>
<feature type="domain" description="Dipeptidylpeptidase IV N-terminal" evidence="13">
    <location>
        <begin position="104"/>
        <end position="469"/>
    </location>
</feature>
<comment type="similarity">
    <text evidence="2">Belongs to the peptidase S9B family.</text>
</comment>
<keyword evidence="9" id="KW-1133">Transmembrane helix</keyword>
<evidence type="ECO:0000256" key="11">
    <source>
        <dbReference type="ARBA" id="ARBA00023180"/>
    </source>
</evidence>
<evidence type="ECO:0000313" key="14">
    <source>
        <dbReference type="EMBL" id="CAG8586027.1"/>
    </source>
</evidence>
<proteinExistence type="inferred from homology"/>
<accession>A0A9N9C208</accession>
<evidence type="ECO:0000313" key="15">
    <source>
        <dbReference type="Proteomes" id="UP000789706"/>
    </source>
</evidence>
<dbReference type="OrthoDB" id="16520at2759"/>
<dbReference type="Pfam" id="PF00326">
    <property type="entry name" value="Peptidase_S9"/>
    <property type="match status" value="1"/>
</dbReference>
<dbReference type="SUPFAM" id="SSF82171">
    <property type="entry name" value="DPP6 N-terminal domain-like"/>
    <property type="match status" value="1"/>
</dbReference>
<keyword evidence="8" id="KW-0735">Signal-anchor</keyword>
<dbReference type="Pfam" id="PF00930">
    <property type="entry name" value="DPPIV_N"/>
    <property type="match status" value="1"/>
</dbReference>
<evidence type="ECO:0000256" key="6">
    <source>
        <dbReference type="ARBA" id="ARBA00022801"/>
    </source>
</evidence>
<dbReference type="PANTHER" id="PTHR11731:SF200">
    <property type="entry name" value="DIPEPTIDYL PEPTIDASE 10, ISOFORM B"/>
    <property type="match status" value="1"/>
</dbReference>
<keyword evidence="4" id="KW-0645">Protease</keyword>
<gene>
    <name evidence="14" type="ORF">DEBURN_LOCUS8811</name>
</gene>
<dbReference type="GO" id="GO:0004177">
    <property type="term" value="F:aminopeptidase activity"/>
    <property type="evidence" value="ECO:0007669"/>
    <property type="project" value="UniProtKB-KW"/>
</dbReference>
<dbReference type="GO" id="GO:0008236">
    <property type="term" value="F:serine-type peptidase activity"/>
    <property type="evidence" value="ECO:0007669"/>
    <property type="project" value="UniProtKB-KW"/>
</dbReference>
<dbReference type="InterPro" id="IPR001375">
    <property type="entry name" value="Peptidase_S9_cat"/>
</dbReference>
<dbReference type="Gene3D" id="3.40.50.1820">
    <property type="entry name" value="alpha/beta hydrolase"/>
    <property type="match status" value="1"/>
</dbReference>
<dbReference type="InterPro" id="IPR029058">
    <property type="entry name" value="AB_hydrolase_fold"/>
</dbReference>
<reference evidence="14" key="1">
    <citation type="submission" date="2021-06" db="EMBL/GenBank/DDBJ databases">
        <authorList>
            <person name="Kallberg Y."/>
            <person name="Tangrot J."/>
            <person name="Rosling A."/>
        </authorList>
    </citation>
    <scope>NUCLEOTIDE SEQUENCE</scope>
    <source>
        <strain evidence="14">AZ414A</strain>
    </source>
</reference>
<keyword evidence="5" id="KW-0812">Transmembrane</keyword>
<keyword evidence="3" id="KW-0031">Aminopeptidase</keyword>
<keyword evidence="15" id="KW-1185">Reference proteome</keyword>
<comment type="caution">
    <text evidence="14">The sequence shown here is derived from an EMBL/GenBank/DDBJ whole genome shotgun (WGS) entry which is preliminary data.</text>
</comment>
<dbReference type="AlphaFoldDB" id="A0A9N9C208"/>
<evidence type="ECO:0000256" key="2">
    <source>
        <dbReference type="ARBA" id="ARBA00006150"/>
    </source>
</evidence>
<evidence type="ECO:0000256" key="8">
    <source>
        <dbReference type="ARBA" id="ARBA00022968"/>
    </source>
</evidence>
<name>A0A9N9C208_9GLOM</name>
<evidence type="ECO:0000256" key="3">
    <source>
        <dbReference type="ARBA" id="ARBA00022438"/>
    </source>
</evidence>
<evidence type="ECO:0000256" key="7">
    <source>
        <dbReference type="ARBA" id="ARBA00022825"/>
    </source>
</evidence>
<dbReference type="GO" id="GO:0006508">
    <property type="term" value="P:proteolysis"/>
    <property type="evidence" value="ECO:0007669"/>
    <property type="project" value="UniProtKB-KW"/>
</dbReference>
<protein>
    <submittedName>
        <fullName evidence="14">6513_t:CDS:1</fullName>
    </submittedName>
</protein>
<evidence type="ECO:0000256" key="4">
    <source>
        <dbReference type="ARBA" id="ARBA00022670"/>
    </source>
</evidence>
<evidence type="ECO:0000256" key="9">
    <source>
        <dbReference type="ARBA" id="ARBA00022989"/>
    </source>
</evidence>
<dbReference type="GO" id="GO:0005886">
    <property type="term" value="C:plasma membrane"/>
    <property type="evidence" value="ECO:0007669"/>
    <property type="project" value="TreeGrafter"/>
</dbReference>
<evidence type="ECO:0000256" key="5">
    <source>
        <dbReference type="ARBA" id="ARBA00022692"/>
    </source>
</evidence>
<evidence type="ECO:0000259" key="12">
    <source>
        <dbReference type="Pfam" id="PF00326"/>
    </source>
</evidence>
<feature type="domain" description="Peptidase S9 prolyl oligopeptidase catalytic" evidence="12">
    <location>
        <begin position="547"/>
        <end position="647"/>
    </location>
</feature>
<dbReference type="SUPFAM" id="SSF53474">
    <property type="entry name" value="alpha/beta-Hydrolases"/>
    <property type="match status" value="1"/>
</dbReference>
<evidence type="ECO:0000259" key="13">
    <source>
        <dbReference type="Pfam" id="PF00930"/>
    </source>
</evidence>
<dbReference type="InterPro" id="IPR050278">
    <property type="entry name" value="Serine_Prot_S9B/DPPIV"/>
</dbReference>
<evidence type="ECO:0000256" key="10">
    <source>
        <dbReference type="ARBA" id="ARBA00023136"/>
    </source>
</evidence>